<feature type="transmembrane region" description="Helical" evidence="1">
    <location>
        <begin position="385"/>
        <end position="405"/>
    </location>
</feature>
<feature type="chain" id="PRO_5045733703" description="Tetratricopeptide repeat protein" evidence="2">
    <location>
        <begin position="21"/>
        <end position="491"/>
    </location>
</feature>
<accession>A0ABW5YDN1</accession>
<dbReference type="InterPro" id="IPR011990">
    <property type="entry name" value="TPR-like_helical_dom_sf"/>
</dbReference>
<organism evidence="3 4">
    <name type="scientific">Mucilaginibacter ximonensis</name>
    <dbReference type="NCBI Taxonomy" id="538021"/>
    <lineage>
        <taxon>Bacteria</taxon>
        <taxon>Pseudomonadati</taxon>
        <taxon>Bacteroidota</taxon>
        <taxon>Sphingobacteriia</taxon>
        <taxon>Sphingobacteriales</taxon>
        <taxon>Sphingobacteriaceae</taxon>
        <taxon>Mucilaginibacter</taxon>
    </lineage>
</organism>
<evidence type="ECO:0000256" key="1">
    <source>
        <dbReference type="SAM" id="Phobius"/>
    </source>
</evidence>
<reference evidence="4" key="1">
    <citation type="journal article" date="2019" name="Int. J. Syst. Evol. Microbiol.">
        <title>The Global Catalogue of Microorganisms (GCM) 10K type strain sequencing project: providing services to taxonomists for standard genome sequencing and annotation.</title>
        <authorList>
            <consortium name="The Broad Institute Genomics Platform"/>
            <consortium name="The Broad Institute Genome Sequencing Center for Infectious Disease"/>
            <person name="Wu L."/>
            <person name="Ma J."/>
        </authorList>
    </citation>
    <scope>NUCLEOTIDE SEQUENCE [LARGE SCALE GENOMIC DNA]</scope>
    <source>
        <strain evidence="4">KCTC 22437</strain>
    </source>
</reference>
<dbReference type="EMBL" id="JBHUPD010000002">
    <property type="protein sequence ID" value="MFD2872911.1"/>
    <property type="molecule type" value="Genomic_DNA"/>
</dbReference>
<dbReference type="SUPFAM" id="SSF48452">
    <property type="entry name" value="TPR-like"/>
    <property type="match status" value="1"/>
</dbReference>
<dbReference type="Proteomes" id="UP001597557">
    <property type="component" value="Unassembled WGS sequence"/>
</dbReference>
<evidence type="ECO:0000313" key="3">
    <source>
        <dbReference type="EMBL" id="MFD2872911.1"/>
    </source>
</evidence>
<dbReference type="RefSeq" id="WP_377185106.1">
    <property type="nucleotide sequence ID" value="NZ_JBHUPD010000002.1"/>
</dbReference>
<proteinExistence type="predicted"/>
<feature type="signal peptide" evidence="2">
    <location>
        <begin position="1"/>
        <end position="20"/>
    </location>
</feature>
<protein>
    <recommendedName>
        <fullName evidence="5">Tetratricopeptide repeat protein</fullName>
    </recommendedName>
</protein>
<keyword evidence="4" id="KW-1185">Reference proteome</keyword>
<sequence>MKKKVILIFLLLLYCNWSRASDHVSADSILTILRQKDSNQHKRLVLSVRYYFTGRPAGNLNFAKHQIDSLLSRYPTTDVEAVKLLVETMYLMELKKYIAAEKILVKSINLASQADDQYLLYTCFTQLAFIQTLQGKTTEAINSFRLARHEAIQLNDPYLQVLIDINISDIYYQNKLHSQSLHFLDEAQRLLTDERLHEPNFVMMIRVNKAENYFQMRQVDSLAEYSRQLCAMRFKSDRLYTYQQRSLYTLQLLRGQYKQALLYLAGLKKDKRYYYDVADKKNQADAFYHAGQLDSARAIGRQLIADTFQRNHPEVTLSIYEMLARIAMIKQEKDLAVQRFDAALQMAKHQLVRLAEVDTIATRLKLDDLESGYLLREEGFKRERLWLIFSVVTIGLILIAGAILYRSIRQKRHIERLLFETQKNELSYLNSHHLRRHVANILGIVDTIKHAENHYTTYVEAEPYLLCAATDLDQSIREITAKLDDQPGGPA</sequence>
<evidence type="ECO:0000313" key="4">
    <source>
        <dbReference type="Proteomes" id="UP001597557"/>
    </source>
</evidence>
<gene>
    <name evidence="3" type="ORF">ACFS5N_10565</name>
</gene>
<keyword evidence="1" id="KW-0472">Membrane</keyword>
<dbReference type="Gene3D" id="1.25.40.10">
    <property type="entry name" value="Tetratricopeptide repeat domain"/>
    <property type="match status" value="1"/>
</dbReference>
<keyword evidence="1" id="KW-0812">Transmembrane</keyword>
<comment type="caution">
    <text evidence="3">The sequence shown here is derived from an EMBL/GenBank/DDBJ whole genome shotgun (WGS) entry which is preliminary data.</text>
</comment>
<keyword evidence="1" id="KW-1133">Transmembrane helix</keyword>
<keyword evidence="2" id="KW-0732">Signal</keyword>
<name>A0ABW5YDN1_9SPHI</name>
<evidence type="ECO:0008006" key="5">
    <source>
        <dbReference type="Google" id="ProtNLM"/>
    </source>
</evidence>
<evidence type="ECO:0000256" key="2">
    <source>
        <dbReference type="SAM" id="SignalP"/>
    </source>
</evidence>